<dbReference type="Gene3D" id="3.40.50.1820">
    <property type="entry name" value="alpha/beta hydrolase"/>
    <property type="match status" value="1"/>
</dbReference>
<keyword evidence="4" id="KW-1185">Reference proteome</keyword>
<dbReference type="Pfam" id="PF12146">
    <property type="entry name" value="Hydrolase_4"/>
    <property type="match status" value="1"/>
</dbReference>
<dbReference type="InterPro" id="IPR029058">
    <property type="entry name" value="AB_hydrolase_fold"/>
</dbReference>
<gene>
    <name evidence="3" type="ORF">B0H99_11090</name>
</gene>
<dbReference type="RefSeq" id="WP_106534160.1">
    <property type="nucleotide sequence ID" value="NZ_PYAT01000010.1"/>
</dbReference>
<sequence>MRISQPKPFFFKSGPRAVLLLHGFTGNSADVRMLGRFLEKHGYTSLAPHYAGHGVEPEELLGTGPIDWWKDVEAAYLRLKDEGYEEIAVAGLSLGGVFSLKVGYTFPVKGLITMCAPMYMKTTDLMYEGVLKYAREYKKYEGKDTEVIEEEMKKFQETPMESLVDLRNLIADVKTHVDLVYAPLFVVQGSLDDVINPDSANVIYEQAESFDKKLKWYEKSGHVITLDQEKEQLHHDILAFLDSLDWSE</sequence>
<dbReference type="InterPro" id="IPR012354">
    <property type="entry name" value="Esterase_lipase"/>
</dbReference>
<dbReference type="PIRSF" id="PIRSF017388">
    <property type="entry name" value="Esterase_lipase"/>
    <property type="match status" value="1"/>
</dbReference>
<comment type="caution">
    <text evidence="3">The sequence shown here is derived from an EMBL/GenBank/DDBJ whole genome shotgun (WGS) entry which is preliminary data.</text>
</comment>
<accession>A0A2P8GG85</accession>
<name>A0A2P8GG85_9BACL</name>
<feature type="active site" description="Nucleophile" evidence="1">
    <location>
        <position position="93"/>
    </location>
</feature>
<feature type="active site" description="Charge relay system" evidence="1">
    <location>
        <position position="192"/>
    </location>
</feature>
<organism evidence="3 4">
    <name type="scientific">Planomicrobium soli</name>
    <dbReference type="NCBI Taxonomy" id="1176648"/>
    <lineage>
        <taxon>Bacteria</taxon>
        <taxon>Bacillati</taxon>
        <taxon>Bacillota</taxon>
        <taxon>Bacilli</taxon>
        <taxon>Bacillales</taxon>
        <taxon>Caryophanaceae</taxon>
        <taxon>Planomicrobium</taxon>
    </lineage>
</organism>
<dbReference type="OrthoDB" id="9800213at2"/>
<evidence type="ECO:0000259" key="2">
    <source>
        <dbReference type="Pfam" id="PF12146"/>
    </source>
</evidence>
<proteinExistence type="predicted"/>
<feature type="domain" description="Serine aminopeptidase S33" evidence="2">
    <location>
        <begin position="17"/>
        <end position="229"/>
    </location>
</feature>
<evidence type="ECO:0000256" key="1">
    <source>
        <dbReference type="PIRSR" id="PIRSR017388-1"/>
    </source>
</evidence>
<dbReference type="InterPro" id="IPR022742">
    <property type="entry name" value="Hydrolase_4"/>
</dbReference>
<dbReference type="InterPro" id="IPR051044">
    <property type="entry name" value="MAG_DAG_Lipase"/>
</dbReference>
<evidence type="ECO:0000313" key="4">
    <source>
        <dbReference type="Proteomes" id="UP000242682"/>
    </source>
</evidence>
<dbReference type="Proteomes" id="UP000242682">
    <property type="component" value="Unassembled WGS sequence"/>
</dbReference>
<reference evidence="3 4" key="1">
    <citation type="submission" date="2018-03" db="EMBL/GenBank/DDBJ databases">
        <title>Genomic Encyclopedia of Type Strains, Phase III (KMG-III): the genomes of soil and plant-associated and newly described type strains.</title>
        <authorList>
            <person name="Whitman W."/>
        </authorList>
    </citation>
    <scope>NUCLEOTIDE SEQUENCE [LARGE SCALE GENOMIC DNA]</scope>
    <source>
        <strain evidence="3 4">CGMCC 1.12259</strain>
    </source>
</reference>
<dbReference type="SUPFAM" id="SSF53474">
    <property type="entry name" value="alpha/beta-Hydrolases"/>
    <property type="match status" value="1"/>
</dbReference>
<dbReference type="GO" id="GO:0052689">
    <property type="term" value="F:carboxylic ester hydrolase activity"/>
    <property type="evidence" value="ECO:0007669"/>
    <property type="project" value="InterPro"/>
</dbReference>
<protein>
    <submittedName>
        <fullName evidence="3">Carboxylesterase</fullName>
    </submittedName>
</protein>
<dbReference type="AlphaFoldDB" id="A0A2P8GG85"/>
<feature type="active site" description="Charge relay system" evidence="1">
    <location>
        <position position="222"/>
    </location>
</feature>
<dbReference type="EMBL" id="PYAT01000010">
    <property type="protein sequence ID" value="PSL32979.1"/>
    <property type="molecule type" value="Genomic_DNA"/>
</dbReference>
<dbReference type="PANTHER" id="PTHR11614">
    <property type="entry name" value="PHOSPHOLIPASE-RELATED"/>
    <property type="match status" value="1"/>
</dbReference>
<evidence type="ECO:0000313" key="3">
    <source>
        <dbReference type="EMBL" id="PSL32979.1"/>
    </source>
</evidence>